<proteinExistence type="predicted"/>
<evidence type="ECO:0000313" key="2">
    <source>
        <dbReference type="EMBL" id="KZM87978.1"/>
    </source>
</evidence>
<accession>A0A164TUF7</accession>
<gene>
    <name evidence="2" type="ORF">DCAR_025079</name>
    <name evidence="3" type="ORF">DCAR_0728775</name>
</gene>
<reference evidence="3" key="2">
    <citation type="submission" date="2022-03" db="EMBL/GenBank/DDBJ databases">
        <title>Draft title - Genomic analysis of global carrot germplasm unveils the trajectory of domestication and the origin of high carotenoid orange carrot.</title>
        <authorList>
            <person name="Iorizzo M."/>
            <person name="Ellison S."/>
            <person name="Senalik D."/>
            <person name="Macko-Podgorni A."/>
            <person name="Grzebelus D."/>
            <person name="Bostan H."/>
            <person name="Rolling W."/>
            <person name="Curaba J."/>
            <person name="Simon P."/>
        </authorList>
    </citation>
    <scope>NUCLEOTIDE SEQUENCE</scope>
    <source>
        <tissue evidence="3">Leaf</tissue>
    </source>
</reference>
<protein>
    <submittedName>
        <fullName evidence="2">Uncharacterized protein</fullName>
    </submittedName>
</protein>
<dbReference type="AlphaFoldDB" id="A0A164TUF7"/>
<dbReference type="EMBL" id="CP093349">
    <property type="protein sequence ID" value="WOH09319.1"/>
    <property type="molecule type" value="Genomic_DNA"/>
</dbReference>
<evidence type="ECO:0000313" key="4">
    <source>
        <dbReference type="Proteomes" id="UP000077755"/>
    </source>
</evidence>
<dbReference type="EMBL" id="LNRQ01000007">
    <property type="protein sequence ID" value="KZM87978.1"/>
    <property type="molecule type" value="Genomic_DNA"/>
</dbReference>
<evidence type="ECO:0000256" key="1">
    <source>
        <dbReference type="SAM" id="MobiDB-lite"/>
    </source>
</evidence>
<dbReference type="Gramene" id="KZM87978">
    <property type="protein sequence ID" value="KZM87978"/>
    <property type="gene ID" value="DCAR_025079"/>
</dbReference>
<organism evidence="2">
    <name type="scientific">Daucus carota subsp. sativus</name>
    <name type="common">Carrot</name>
    <dbReference type="NCBI Taxonomy" id="79200"/>
    <lineage>
        <taxon>Eukaryota</taxon>
        <taxon>Viridiplantae</taxon>
        <taxon>Streptophyta</taxon>
        <taxon>Embryophyta</taxon>
        <taxon>Tracheophyta</taxon>
        <taxon>Spermatophyta</taxon>
        <taxon>Magnoliopsida</taxon>
        <taxon>eudicotyledons</taxon>
        <taxon>Gunneridae</taxon>
        <taxon>Pentapetalae</taxon>
        <taxon>asterids</taxon>
        <taxon>campanulids</taxon>
        <taxon>Apiales</taxon>
        <taxon>Apiaceae</taxon>
        <taxon>Apioideae</taxon>
        <taxon>Scandiceae</taxon>
        <taxon>Daucinae</taxon>
        <taxon>Daucus</taxon>
        <taxon>Daucus sect. Daucus</taxon>
    </lineage>
</organism>
<feature type="region of interest" description="Disordered" evidence="1">
    <location>
        <begin position="188"/>
        <end position="209"/>
    </location>
</feature>
<sequence>MQLPGYITIDTYTMLQFNPPSNPLSLFLPAAPLWVINTTHSNPSPHFQPTLFLVISSPSTINCSANHHHNLLLLDSNPSPFKTPKPAPAAKLSPSSLFHFQSNTTPTPFPTPTHTRLHSWTHFTTFKPIPLSYSCSRSAARRRLHLRSEPSPRNNDIESPSLFNQTSINISVNTPFLHLLTSVHTNRVYRPTAMKRRKQPSPPTQSRLL</sequence>
<reference evidence="2" key="1">
    <citation type="journal article" date="2016" name="Nat. Genet.">
        <title>A high-quality carrot genome assembly provides new insights into carotenoid accumulation and asterid genome evolution.</title>
        <authorList>
            <person name="Iorizzo M."/>
            <person name="Ellison S."/>
            <person name="Senalik D."/>
            <person name="Zeng P."/>
            <person name="Satapoomin P."/>
            <person name="Huang J."/>
            <person name="Bowman M."/>
            <person name="Iovene M."/>
            <person name="Sanseverino W."/>
            <person name="Cavagnaro P."/>
            <person name="Yildiz M."/>
            <person name="Macko-Podgorni A."/>
            <person name="Moranska E."/>
            <person name="Grzebelus E."/>
            <person name="Grzebelus D."/>
            <person name="Ashrafi H."/>
            <person name="Zheng Z."/>
            <person name="Cheng S."/>
            <person name="Spooner D."/>
            <person name="Van Deynze A."/>
            <person name="Simon P."/>
        </authorList>
    </citation>
    <scope>NUCLEOTIDE SEQUENCE [LARGE SCALE GENOMIC DNA]</scope>
    <source>
        <tissue evidence="2">Leaf</tissue>
    </source>
</reference>
<name>A0A164TUF7_DAUCS</name>
<dbReference type="Proteomes" id="UP000077755">
    <property type="component" value="Chromosome 7"/>
</dbReference>
<evidence type="ECO:0000313" key="3">
    <source>
        <dbReference type="EMBL" id="WOH09319.1"/>
    </source>
</evidence>
<keyword evidence="4" id="KW-1185">Reference proteome</keyword>